<dbReference type="SUPFAM" id="SSF75005">
    <property type="entry name" value="Arabinanase/levansucrase/invertase"/>
    <property type="match status" value="1"/>
</dbReference>
<sequence length="673" mass="73003">MERVAADHPSSGRVPCRSPHDSTRSPPVPMNPHFAPRRRSILTAALAAPPLAMLASAPARADGSSPRTAFTPGQPWLDTNGQVIQAHGGQVVIAEDDLGTTYYWYGEDRSNGYGSSPGVHVYSSRNLYDWTDEGLALRALTAPEQLEEDPYFVNLYSEYTDEQKAAVIRDLVTTPAPDSSVPAAILERPKVLHNAAQGTWVMWVHADGPSETSNAQYAKANAGVAVSDSPTGPFRWIDSYRLHHAPEGEPNWQPDNPGMARDMNLFLDDDGTAYIIYSSEENYSLFISLLDPSFTALATPPESAVKGVDFIRPYIGAHREAPALFKRAGTYFLITSGATGWDPNPAQYATATEILGEWTDHGNPVSGDGAATTHGSQSTCVIPVDPDRGTYVYMGDRWTPSDLANAPYVWLPLRFGEGTSMSLIWEDSWRWEDQPAQPAYTVEVDLPAAVGLGEGQKLPRNGTLRLADGTVSKRKISWEGALDRPGMVPILGTLAGPEALTVRREVLVVPQHMVYLVNAGGVETSDYLALRKHAQGPDPKNSVADQPYGADPSTGAVWGHVGRSLPAGSDTDSLDRSLRYATNHDDLVYRFANLPQGTYTVHVGYYDPWPWANRAAQVSVNGELVEEQRLFTGTAEAAAYTGIASGTAGEIVLTLHPTRSPDIQVSWIVVVKD</sequence>
<proteinExistence type="inferred from homology"/>
<gene>
    <name evidence="5" type="ORF">DWV08_12355</name>
    <name evidence="6" type="ORF">DXU92_04105</name>
</gene>
<feature type="region of interest" description="Disordered" evidence="4">
    <location>
        <begin position="1"/>
        <end position="34"/>
    </location>
</feature>
<evidence type="ECO:0008006" key="9">
    <source>
        <dbReference type="Google" id="ProtNLM"/>
    </source>
</evidence>
<evidence type="ECO:0000256" key="2">
    <source>
        <dbReference type="ARBA" id="ARBA00022801"/>
    </source>
</evidence>
<keyword evidence="7" id="KW-1185">Reference proteome</keyword>
<dbReference type="AlphaFoldDB" id="A0A345YQX3"/>
<keyword evidence="2" id="KW-0378">Hydrolase</keyword>
<dbReference type="OrthoDB" id="9806701at2"/>
<evidence type="ECO:0000313" key="5">
    <source>
        <dbReference type="EMBL" id="AXK46325.1"/>
    </source>
</evidence>
<dbReference type="Gene3D" id="2.60.120.430">
    <property type="entry name" value="Galactose-binding lectin"/>
    <property type="match status" value="1"/>
</dbReference>
<dbReference type="KEGG" id="bsau:DWV08_12355"/>
<comment type="similarity">
    <text evidence="1">Belongs to the glycosyl hydrolase 43 family.</text>
</comment>
<dbReference type="Proteomes" id="UP000282185">
    <property type="component" value="Unassembled WGS sequence"/>
</dbReference>
<name>A0A345YQX3_9MICO</name>
<reference evidence="6 8" key="2">
    <citation type="submission" date="2018-08" db="EMBL/GenBank/DDBJ databases">
        <title>Brachybacterium saurashtrense DSM 23186.</title>
        <authorList>
            <person name="Li Y."/>
        </authorList>
    </citation>
    <scope>NUCLEOTIDE SEQUENCE [LARGE SCALE GENOMIC DNA]</scope>
    <source>
        <strain evidence="6 8">DSM 23186</strain>
    </source>
</reference>
<dbReference type="PANTHER" id="PTHR22925:SF3">
    <property type="entry name" value="GLYCOSYL HYDROLASE FAMILY PROTEIN 43"/>
    <property type="match status" value="1"/>
</dbReference>
<evidence type="ECO:0000313" key="6">
    <source>
        <dbReference type="EMBL" id="RRR24065.1"/>
    </source>
</evidence>
<dbReference type="EMBL" id="CP031356">
    <property type="protein sequence ID" value="AXK46325.1"/>
    <property type="molecule type" value="Genomic_DNA"/>
</dbReference>
<protein>
    <recommendedName>
        <fullName evidence="9">Glycosyl hydrolase family 43</fullName>
    </recommendedName>
</protein>
<evidence type="ECO:0000256" key="3">
    <source>
        <dbReference type="ARBA" id="ARBA00023295"/>
    </source>
</evidence>
<accession>A0A345YQX3</accession>
<dbReference type="InterPro" id="IPR006710">
    <property type="entry name" value="Glyco_hydro_43"/>
</dbReference>
<evidence type="ECO:0000256" key="1">
    <source>
        <dbReference type="ARBA" id="ARBA00009865"/>
    </source>
</evidence>
<organism evidence="6 8">
    <name type="scientific">Brachybacterium saurashtrense</name>
    <dbReference type="NCBI Taxonomy" id="556288"/>
    <lineage>
        <taxon>Bacteria</taxon>
        <taxon>Bacillati</taxon>
        <taxon>Actinomycetota</taxon>
        <taxon>Actinomycetes</taxon>
        <taxon>Micrococcales</taxon>
        <taxon>Dermabacteraceae</taxon>
        <taxon>Brachybacterium</taxon>
    </lineage>
</organism>
<dbReference type="EMBL" id="QSWH01000002">
    <property type="protein sequence ID" value="RRR24065.1"/>
    <property type="molecule type" value="Genomic_DNA"/>
</dbReference>
<evidence type="ECO:0000256" key="4">
    <source>
        <dbReference type="SAM" id="MobiDB-lite"/>
    </source>
</evidence>
<evidence type="ECO:0000313" key="7">
    <source>
        <dbReference type="Proteomes" id="UP000254236"/>
    </source>
</evidence>
<evidence type="ECO:0000313" key="8">
    <source>
        <dbReference type="Proteomes" id="UP000282185"/>
    </source>
</evidence>
<dbReference type="Pfam" id="PF04616">
    <property type="entry name" value="Glyco_hydro_43"/>
    <property type="match status" value="1"/>
</dbReference>
<dbReference type="GO" id="GO:0005975">
    <property type="term" value="P:carbohydrate metabolic process"/>
    <property type="evidence" value="ECO:0007669"/>
    <property type="project" value="InterPro"/>
</dbReference>
<dbReference type="CDD" id="cd18825">
    <property type="entry name" value="GH43_CtGH43-like"/>
    <property type="match status" value="1"/>
</dbReference>
<feature type="region of interest" description="Disordered" evidence="4">
    <location>
        <begin position="57"/>
        <end position="77"/>
    </location>
</feature>
<dbReference type="Gene3D" id="2.115.10.20">
    <property type="entry name" value="Glycosyl hydrolase domain, family 43"/>
    <property type="match status" value="1"/>
</dbReference>
<reference evidence="5 7" key="1">
    <citation type="submission" date="2018-07" db="EMBL/GenBank/DDBJ databases">
        <title>Brachybacterium saurashtrense DSM 23186 genome sequence.</title>
        <authorList>
            <person name="Guo L."/>
        </authorList>
    </citation>
    <scope>NUCLEOTIDE SEQUENCE [LARGE SCALE GENOMIC DNA]</scope>
    <source>
        <strain evidence="5 7">DSM 23186</strain>
    </source>
</reference>
<dbReference type="InterPro" id="IPR023296">
    <property type="entry name" value="Glyco_hydro_beta-prop_sf"/>
</dbReference>
<dbReference type="PANTHER" id="PTHR22925">
    <property type="entry name" value="GLYCOSYL HYDROLASE 43 FAMILY MEMBER"/>
    <property type="match status" value="1"/>
</dbReference>
<dbReference type="GO" id="GO:0004553">
    <property type="term" value="F:hydrolase activity, hydrolyzing O-glycosyl compounds"/>
    <property type="evidence" value="ECO:0007669"/>
    <property type="project" value="InterPro"/>
</dbReference>
<dbReference type="Proteomes" id="UP000254236">
    <property type="component" value="Chromosome"/>
</dbReference>
<keyword evidence="3" id="KW-0326">Glycosidase</keyword>